<reference evidence="8" key="1">
    <citation type="submission" date="2020-02" db="EMBL/GenBank/DDBJ databases">
        <authorList>
            <person name="Meier V. D."/>
        </authorList>
    </citation>
    <scope>NUCLEOTIDE SEQUENCE</scope>
    <source>
        <strain evidence="8">AVDCRST_MAG91</strain>
    </source>
</reference>
<dbReference type="EMBL" id="CADCVX010000577">
    <property type="protein sequence ID" value="CAA9534947.1"/>
    <property type="molecule type" value="Genomic_DNA"/>
</dbReference>
<proteinExistence type="predicted"/>
<protein>
    <recommendedName>
        <fullName evidence="7">Response regulatory domain-containing protein</fullName>
    </recommendedName>
</protein>
<evidence type="ECO:0000256" key="1">
    <source>
        <dbReference type="ARBA" id="ARBA00022553"/>
    </source>
</evidence>
<dbReference type="GO" id="GO:0032993">
    <property type="term" value="C:protein-DNA complex"/>
    <property type="evidence" value="ECO:0007669"/>
    <property type="project" value="TreeGrafter"/>
</dbReference>
<feature type="domain" description="Response regulatory" evidence="7">
    <location>
        <begin position="9"/>
        <end position="121"/>
    </location>
</feature>
<accession>A0A6J4TXM9</accession>
<dbReference type="AlphaFoldDB" id="A0A6J4TXM9"/>
<keyword evidence="3" id="KW-0805">Transcription regulation</keyword>
<keyword evidence="1 6" id="KW-0597">Phosphoprotein</keyword>
<keyword evidence="4" id="KW-0238">DNA-binding</keyword>
<dbReference type="GO" id="GO:0000976">
    <property type="term" value="F:transcription cis-regulatory region binding"/>
    <property type="evidence" value="ECO:0007669"/>
    <property type="project" value="TreeGrafter"/>
</dbReference>
<dbReference type="SUPFAM" id="SSF52172">
    <property type="entry name" value="CheY-like"/>
    <property type="match status" value="1"/>
</dbReference>
<name>A0A6J4TXM9_9SPHN</name>
<dbReference type="GO" id="GO:0000156">
    <property type="term" value="F:phosphorelay response regulator activity"/>
    <property type="evidence" value="ECO:0007669"/>
    <property type="project" value="TreeGrafter"/>
</dbReference>
<evidence type="ECO:0000256" key="5">
    <source>
        <dbReference type="ARBA" id="ARBA00023163"/>
    </source>
</evidence>
<dbReference type="Gene3D" id="3.40.50.2300">
    <property type="match status" value="1"/>
</dbReference>
<evidence type="ECO:0000313" key="8">
    <source>
        <dbReference type="EMBL" id="CAA9534947.1"/>
    </source>
</evidence>
<evidence type="ECO:0000256" key="4">
    <source>
        <dbReference type="ARBA" id="ARBA00023125"/>
    </source>
</evidence>
<gene>
    <name evidence="8" type="ORF">AVDCRST_MAG91-3291</name>
</gene>
<dbReference type="InterPro" id="IPR039420">
    <property type="entry name" value="WalR-like"/>
</dbReference>
<evidence type="ECO:0000256" key="2">
    <source>
        <dbReference type="ARBA" id="ARBA00023012"/>
    </source>
</evidence>
<dbReference type="GO" id="GO:0005829">
    <property type="term" value="C:cytosol"/>
    <property type="evidence" value="ECO:0007669"/>
    <property type="project" value="TreeGrafter"/>
</dbReference>
<feature type="modified residue" description="4-aspartylphosphate" evidence="6">
    <location>
        <position position="59"/>
    </location>
</feature>
<dbReference type="InterPro" id="IPR011006">
    <property type="entry name" value="CheY-like_superfamily"/>
</dbReference>
<keyword evidence="5" id="KW-0804">Transcription</keyword>
<dbReference type="PANTHER" id="PTHR48111">
    <property type="entry name" value="REGULATOR OF RPOS"/>
    <property type="match status" value="1"/>
</dbReference>
<dbReference type="GO" id="GO:0006355">
    <property type="term" value="P:regulation of DNA-templated transcription"/>
    <property type="evidence" value="ECO:0007669"/>
    <property type="project" value="TreeGrafter"/>
</dbReference>
<dbReference type="PANTHER" id="PTHR48111:SF1">
    <property type="entry name" value="TWO-COMPONENT RESPONSE REGULATOR ORR33"/>
    <property type="match status" value="1"/>
</dbReference>
<evidence type="ECO:0000259" key="7">
    <source>
        <dbReference type="PROSITE" id="PS50110"/>
    </source>
</evidence>
<keyword evidence="2" id="KW-0902">Two-component regulatory system</keyword>
<evidence type="ECO:0000256" key="6">
    <source>
        <dbReference type="PROSITE-ProRule" id="PRU00169"/>
    </source>
</evidence>
<sequence>MNGANLPPRLLVVEDEPLVRDLIVVELEDAGYDVLEAEDGPTALRLLAEHGDIALLFTDIRLPGGLTGWDIAEKARAIRPGLPVIYTTGYSSDDLRLVAGAHFLKKPYRPAVVIEAIGRFGLLGAA</sequence>
<organism evidence="8">
    <name type="scientific">uncultured Sphingomonadaceae bacterium</name>
    <dbReference type="NCBI Taxonomy" id="169976"/>
    <lineage>
        <taxon>Bacteria</taxon>
        <taxon>Pseudomonadati</taxon>
        <taxon>Pseudomonadota</taxon>
        <taxon>Alphaproteobacteria</taxon>
        <taxon>Sphingomonadales</taxon>
        <taxon>Sphingomonadaceae</taxon>
        <taxon>environmental samples</taxon>
    </lineage>
</organism>
<dbReference type="InterPro" id="IPR001789">
    <property type="entry name" value="Sig_transdc_resp-reg_receiver"/>
</dbReference>
<evidence type="ECO:0000256" key="3">
    <source>
        <dbReference type="ARBA" id="ARBA00023015"/>
    </source>
</evidence>
<dbReference type="SMART" id="SM00448">
    <property type="entry name" value="REC"/>
    <property type="match status" value="1"/>
</dbReference>
<dbReference type="PROSITE" id="PS50110">
    <property type="entry name" value="RESPONSE_REGULATORY"/>
    <property type="match status" value="1"/>
</dbReference>
<dbReference type="Pfam" id="PF00072">
    <property type="entry name" value="Response_reg"/>
    <property type="match status" value="1"/>
</dbReference>